<dbReference type="Proteomes" id="UP000018348">
    <property type="component" value="Unassembled WGS sequence"/>
</dbReference>
<evidence type="ECO:0000313" key="1">
    <source>
        <dbReference type="EMBL" id="CCQ52982.1"/>
    </source>
</evidence>
<name>T2IJL8_CROWT</name>
<reference evidence="1 2" key="1">
    <citation type="submission" date="2013-01" db="EMBL/GenBank/DDBJ databases">
        <authorList>
            <person name="Bench S."/>
        </authorList>
    </citation>
    <scope>NUCLEOTIDE SEQUENCE [LARGE SCALE GENOMIC DNA]</scope>
    <source>
        <strain evidence="1 2">WH 8502</strain>
    </source>
</reference>
<accession>T2IJL8</accession>
<reference evidence="1 2" key="2">
    <citation type="submission" date="2013-09" db="EMBL/GenBank/DDBJ databases">
        <title>Whole genome comparison of six Crocosphaera watsonii strains with differing phenotypes.</title>
        <authorList>
            <person name="Bench S.R."/>
            <person name="Heller P."/>
            <person name="Frank I."/>
            <person name="Arciniega M."/>
            <person name="Shilova I.N."/>
            <person name="Zehr J.P."/>
        </authorList>
    </citation>
    <scope>NUCLEOTIDE SEQUENCE [LARGE SCALE GENOMIC DNA]</scope>
    <source>
        <strain evidence="1 2">WH 8502</strain>
    </source>
</reference>
<dbReference type="RefSeq" id="WP_021831718.1">
    <property type="nucleotide sequence ID" value="NZ_CAQK01000753.1"/>
</dbReference>
<comment type="caution">
    <text evidence="1">The sequence shown here is derived from an EMBL/GenBank/DDBJ whole genome shotgun (WGS) entry which is preliminary data.</text>
</comment>
<proteinExistence type="predicted"/>
<sequence length="47" mass="5585">MRSSAINNEQLIINNYPCLVRFPTAVRRRFGRIRFLKEGDWLKGISF</sequence>
<dbReference type="EMBL" id="CAQK01000753">
    <property type="protein sequence ID" value="CCQ52982.1"/>
    <property type="molecule type" value="Genomic_DNA"/>
</dbReference>
<dbReference type="AlphaFoldDB" id="T2IJL8"/>
<protein>
    <submittedName>
        <fullName evidence="1">Uncharacterized protein</fullName>
    </submittedName>
</protein>
<gene>
    <name evidence="1" type="ORF">CWATWH8502_1989</name>
</gene>
<evidence type="ECO:0000313" key="2">
    <source>
        <dbReference type="Proteomes" id="UP000018348"/>
    </source>
</evidence>
<organism evidence="1 2">
    <name type="scientific">Crocosphaera watsonii WH 8502</name>
    <dbReference type="NCBI Taxonomy" id="423474"/>
    <lineage>
        <taxon>Bacteria</taxon>
        <taxon>Bacillati</taxon>
        <taxon>Cyanobacteriota</taxon>
        <taxon>Cyanophyceae</taxon>
        <taxon>Oscillatoriophycideae</taxon>
        <taxon>Chroococcales</taxon>
        <taxon>Aphanothecaceae</taxon>
        <taxon>Crocosphaera</taxon>
    </lineage>
</organism>